<dbReference type="Proteomes" id="UP000515123">
    <property type="component" value="Linkage group 16"/>
</dbReference>
<reference evidence="2" key="2">
    <citation type="submission" date="2025-08" db="UniProtKB">
        <authorList>
            <consortium name="RefSeq"/>
        </authorList>
    </citation>
    <scope>IDENTIFICATION</scope>
    <source>
        <tissue evidence="2">Leaf</tissue>
    </source>
</reference>
<sequence>MNSVLLESPLMAKPLSLGPLGAPNFQSVLKESIDRFLVEIQKRDSCDFSPFRLIFFRLLQSSSDPPLEIVWFYSAVGYHEAIAGKRDDPLGRVAAVKDLLQMLAACSASCGGAKCLALLAPAVSELYYCALAAAKLSKKEAKRVNKEMECLVEGILSYISICSSKSSGGGDSTPSCLLPGFGDLVRVWTVHHANNKGSGFGVLFPLVSDETRYEFSKEGCGIGYLAAVVVAEAFLLRLCLKVQGGGSPRPELQKELRIWTVSSITVFQNRVFFEILLRLLLEPHTPLASLLSTEEEILVRDILYDALILVDYSFVNPGVEVEQADESTISILITRLIVAYEATEIARRKGDQGRALSYINAFSTSSTPIYLTKWVGSQVGSEKLNRPNSTAPQALLKWLVDFEDKGLRLLGDNISRLRKRLMFEESKVVSEHAMVDSISKETDADLFFFDKQRNDTEEDHKDRDIEMVDNAFMAAANSMKSAIDGRRKRKGSGGEGELQVKFVKYKIHDSSVKDYFLPITNGVCSGSEVENSPSDAEMEETD</sequence>
<organism evidence="1 2">
    <name type="scientific">Ananas comosus</name>
    <name type="common">Pineapple</name>
    <name type="synonym">Ananas ananas</name>
    <dbReference type="NCBI Taxonomy" id="4615"/>
    <lineage>
        <taxon>Eukaryota</taxon>
        <taxon>Viridiplantae</taxon>
        <taxon>Streptophyta</taxon>
        <taxon>Embryophyta</taxon>
        <taxon>Tracheophyta</taxon>
        <taxon>Spermatophyta</taxon>
        <taxon>Magnoliopsida</taxon>
        <taxon>Liliopsida</taxon>
        <taxon>Poales</taxon>
        <taxon>Bromeliaceae</taxon>
        <taxon>Bromelioideae</taxon>
        <taxon>Ananas</taxon>
    </lineage>
</organism>
<reference evidence="1" key="1">
    <citation type="journal article" date="2015" name="Nat. Genet.">
        <title>The pineapple genome and the evolution of CAM photosynthesis.</title>
        <authorList>
            <person name="Ming R."/>
            <person name="VanBuren R."/>
            <person name="Wai C.M."/>
            <person name="Tang H."/>
            <person name="Schatz M.C."/>
            <person name="Bowers J.E."/>
            <person name="Lyons E."/>
            <person name="Wang M.L."/>
            <person name="Chen J."/>
            <person name="Biggers E."/>
            <person name="Zhang J."/>
            <person name="Huang L."/>
            <person name="Zhang L."/>
            <person name="Miao W."/>
            <person name="Zhang J."/>
            <person name="Ye Z."/>
            <person name="Miao C."/>
            <person name="Lin Z."/>
            <person name="Wang H."/>
            <person name="Zhou H."/>
            <person name="Yim W.C."/>
            <person name="Priest H.D."/>
            <person name="Zheng C."/>
            <person name="Woodhouse M."/>
            <person name="Edger P.P."/>
            <person name="Guyot R."/>
            <person name="Guo H.B."/>
            <person name="Guo H."/>
            <person name="Zheng G."/>
            <person name="Singh R."/>
            <person name="Sharma A."/>
            <person name="Min X."/>
            <person name="Zheng Y."/>
            <person name="Lee H."/>
            <person name="Gurtowski J."/>
            <person name="Sedlazeck F.J."/>
            <person name="Harkess A."/>
            <person name="McKain M.R."/>
            <person name="Liao Z."/>
            <person name="Fang J."/>
            <person name="Liu J."/>
            <person name="Zhang X."/>
            <person name="Zhang Q."/>
            <person name="Hu W."/>
            <person name="Qin Y."/>
            <person name="Wang K."/>
            <person name="Chen L.Y."/>
            <person name="Shirley N."/>
            <person name="Lin Y.R."/>
            <person name="Liu L.Y."/>
            <person name="Hernandez A.G."/>
            <person name="Wright C.L."/>
            <person name="Bulone V."/>
            <person name="Tuskan G.A."/>
            <person name="Heath K."/>
            <person name="Zee F."/>
            <person name="Moore P.H."/>
            <person name="Sunkar R."/>
            <person name="Leebens-Mack J.H."/>
            <person name="Mockler T."/>
            <person name="Bennetzen J.L."/>
            <person name="Freeling M."/>
            <person name="Sankoff D."/>
            <person name="Paterson A.H."/>
            <person name="Zhu X."/>
            <person name="Yang X."/>
            <person name="Smith J.A."/>
            <person name="Cushman J.C."/>
            <person name="Paull R.E."/>
            <person name="Yu Q."/>
        </authorList>
    </citation>
    <scope>NUCLEOTIDE SEQUENCE [LARGE SCALE GENOMIC DNA]</scope>
    <source>
        <strain evidence="1">cv. F153</strain>
    </source>
</reference>
<proteinExistence type="predicted"/>
<dbReference type="Gramene" id="Aco005949.1.mrna1">
    <property type="protein sequence ID" value="Aco005949.1.mrna1"/>
    <property type="gene ID" value="Aco005949.1.path1"/>
</dbReference>
<gene>
    <name evidence="2" type="primary">LOC109722587</name>
</gene>
<dbReference type="PANTHER" id="PTHR35505:SF1">
    <property type="entry name" value="SNF2 DOMAIN PROTEIN"/>
    <property type="match status" value="1"/>
</dbReference>
<dbReference type="PANTHER" id="PTHR35505">
    <property type="entry name" value="OS01G0600300 PROTEIN"/>
    <property type="match status" value="1"/>
</dbReference>
<evidence type="ECO:0000313" key="2">
    <source>
        <dbReference type="RefSeq" id="XP_020106270.1"/>
    </source>
</evidence>
<dbReference type="RefSeq" id="XP_020106270.1">
    <property type="nucleotide sequence ID" value="XM_020250681.1"/>
</dbReference>
<dbReference type="AlphaFoldDB" id="A0A6P5GLS5"/>
<protein>
    <submittedName>
        <fullName evidence="2">Uncharacterized protein LOC109722587</fullName>
    </submittedName>
</protein>
<dbReference type="GeneID" id="109722587"/>
<keyword evidence="1" id="KW-1185">Reference proteome</keyword>
<dbReference type="OrthoDB" id="1660458at2759"/>
<accession>A0A6P5GLS5</accession>
<evidence type="ECO:0000313" key="1">
    <source>
        <dbReference type="Proteomes" id="UP000515123"/>
    </source>
</evidence>
<name>A0A6P5GLS5_ANACO</name>